<accession>A0A3N7G8Q3</accession>
<gene>
    <name evidence="1" type="ORF">POPTR_019G071150</name>
</gene>
<reference evidence="1 2" key="1">
    <citation type="journal article" date="2006" name="Science">
        <title>The genome of black cottonwood, Populus trichocarpa (Torr. &amp; Gray).</title>
        <authorList>
            <person name="Tuskan G.A."/>
            <person name="Difazio S."/>
            <person name="Jansson S."/>
            <person name="Bohlmann J."/>
            <person name="Grigoriev I."/>
            <person name="Hellsten U."/>
            <person name="Putnam N."/>
            <person name="Ralph S."/>
            <person name="Rombauts S."/>
            <person name="Salamov A."/>
            <person name="Schein J."/>
            <person name="Sterck L."/>
            <person name="Aerts A."/>
            <person name="Bhalerao R.R."/>
            <person name="Bhalerao R.P."/>
            <person name="Blaudez D."/>
            <person name="Boerjan W."/>
            <person name="Brun A."/>
            <person name="Brunner A."/>
            <person name="Busov V."/>
            <person name="Campbell M."/>
            <person name="Carlson J."/>
            <person name="Chalot M."/>
            <person name="Chapman J."/>
            <person name="Chen G.L."/>
            <person name="Cooper D."/>
            <person name="Coutinho P.M."/>
            <person name="Couturier J."/>
            <person name="Covert S."/>
            <person name="Cronk Q."/>
            <person name="Cunningham R."/>
            <person name="Davis J."/>
            <person name="Degroeve S."/>
            <person name="Dejardin A."/>
            <person name="Depamphilis C."/>
            <person name="Detter J."/>
            <person name="Dirks B."/>
            <person name="Dubchak I."/>
            <person name="Duplessis S."/>
            <person name="Ehlting J."/>
            <person name="Ellis B."/>
            <person name="Gendler K."/>
            <person name="Goodstein D."/>
            <person name="Gribskov M."/>
            <person name="Grimwood J."/>
            <person name="Groover A."/>
            <person name="Gunter L."/>
            <person name="Hamberger B."/>
            <person name="Heinze B."/>
            <person name="Helariutta Y."/>
            <person name="Henrissat B."/>
            <person name="Holligan D."/>
            <person name="Holt R."/>
            <person name="Huang W."/>
            <person name="Islam-Faridi N."/>
            <person name="Jones S."/>
            <person name="Jones-Rhoades M."/>
            <person name="Jorgensen R."/>
            <person name="Joshi C."/>
            <person name="Kangasjarvi J."/>
            <person name="Karlsson J."/>
            <person name="Kelleher C."/>
            <person name="Kirkpatrick R."/>
            <person name="Kirst M."/>
            <person name="Kohler A."/>
            <person name="Kalluri U."/>
            <person name="Larimer F."/>
            <person name="Leebens-Mack J."/>
            <person name="Leple J.C."/>
            <person name="Locascio P."/>
            <person name="Lou Y."/>
            <person name="Lucas S."/>
            <person name="Martin F."/>
            <person name="Montanini B."/>
            <person name="Napoli C."/>
            <person name="Nelson D.R."/>
            <person name="Nelson C."/>
            <person name="Nieminen K."/>
            <person name="Nilsson O."/>
            <person name="Pereda V."/>
            <person name="Peter G."/>
            <person name="Philippe R."/>
            <person name="Pilate G."/>
            <person name="Poliakov A."/>
            <person name="Razumovskaya J."/>
            <person name="Richardson P."/>
            <person name="Rinaldi C."/>
            <person name="Ritland K."/>
            <person name="Rouze P."/>
            <person name="Ryaboy D."/>
            <person name="Schmutz J."/>
            <person name="Schrader J."/>
            <person name="Segerman B."/>
            <person name="Shin H."/>
            <person name="Siddiqui A."/>
            <person name="Sterky F."/>
            <person name="Terry A."/>
            <person name="Tsai C.J."/>
            <person name="Uberbacher E."/>
            <person name="Unneberg P."/>
            <person name="Vahala J."/>
            <person name="Wall K."/>
            <person name="Wessler S."/>
            <person name="Yang G."/>
            <person name="Yin T."/>
            <person name="Douglas C."/>
            <person name="Marra M."/>
            <person name="Sandberg G."/>
            <person name="Van de Peer Y."/>
            <person name="Rokhsar D."/>
        </authorList>
    </citation>
    <scope>NUCLEOTIDE SEQUENCE [LARGE SCALE GENOMIC DNA]</scope>
    <source>
        <strain evidence="2">cv. Nisqually</strain>
    </source>
</reference>
<evidence type="ECO:0000313" key="2">
    <source>
        <dbReference type="Proteomes" id="UP000006729"/>
    </source>
</evidence>
<proteinExistence type="predicted"/>
<keyword evidence="2" id="KW-1185">Reference proteome</keyword>
<dbReference type="EMBL" id="CM009308">
    <property type="protein sequence ID" value="RQP03538.1"/>
    <property type="molecule type" value="Genomic_DNA"/>
</dbReference>
<organism evidence="1 2">
    <name type="scientific">Populus trichocarpa</name>
    <name type="common">Western balsam poplar</name>
    <name type="synonym">Populus balsamifera subsp. trichocarpa</name>
    <dbReference type="NCBI Taxonomy" id="3694"/>
    <lineage>
        <taxon>Eukaryota</taxon>
        <taxon>Viridiplantae</taxon>
        <taxon>Streptophyta</taxon>
        <taxon>Embryophyta</taxon>
        <taxon>Tracheophyta</taxon>
        <taxon>Spermatophyta</taxon>
        <taxon>Magnoliopsida</taxon>
        <taxon>eudicotyledons</taxon>
        <taxon>Gunneridae</taxon>
        <taxon>Pentapetalae</taxon>
        <taxon>rosids</taxon>
        <taxon>fabids</taxon>
        <taxon>Malpighiales</taxon>
        <taxon>Salicaceae</taxon>
        <taxon>Saliceae</taxon>
        <taxon>Populus</taxon>
    </lineage>
</organism>
<evidence type="ECO:0000313" key="1">
    <source>
        <dbReference type="EMBL" id="RQP03538.1"/>
    </source>
</evidence>
<dbReference type="Proteomes" id="UP000006729">
    <property type="component" value="Chromosome 19"/>
</dbReference>
<dbReference type="AlphaFoldDB" id="A0A3N7G8Q3"/>
<dbReference type="InParanoid" id="A0A3N7G8Q3"/>
<sequence>MHLKILRSIVAFDFPITNHSLEFQTSCAAY</sequence>
<name>A0A3N7G8Q3_POPTR</name>
<protein>
    <submittedName>
        <fullName evidence="1">Uncharacterized protein</fullName>
    </submittedName>
</protein>